<feature type="transmembrane region" description="Helical" evidence="7">
    <location>
        <begin position="337"/>
        <end position="357"/>
    </location>
</feature>
<feature type="transmembrane region" description="Helical" evidence="7">
    <location>
        <begin position="123"/>
        <end position="141"/>
    </location>
</feature>
<comment type="subcellular location">
    <subcellularLocation>
        <location evidence="1">Membrane</location>
        <topology evidence="1">Multi-pass membrane protein</topology>
    </subcellularLocation>
</comment>
<feature type="transmembrane region" description="Helical" evidence="7">
    <location>
        <begin position="153"/>
        <end position="173"/>
    </location>
</feature>
<dbReference type="InterPro" id="IPR011701">
    <property type="entry name" value="MFS"/>
</dbReference>
<dbReference type="STRING" id="1076935.U4L0S9"/>
<evidence type="ECO:0000313" key="9">
    <source>
        <dbReference type="EMBL" id="CCX08381.1"/>
    </source>
</evidence>
<dbReference type="InterPro" id="IPR027796">
    <property type="entry name" value="OTT_1508_deam-like"/>
</dbReference>
<feature type="transmembrane region" description="Helical" evidence="7">
    <location>
        <begin position="57"/>
        <end position="75"/>
    </location>
</feature>
<sequence length="1100" mass="123379">MSTTEDQPRAQFALPADFLYSSSPLALHRTNTVSTSCSRPEHHPHHHHLLRRIDLRLVPILSTLYLLCFLCRQNIGNAKTYHLAQDINLSTSDYQWALTVFFFTYSLFDVPANMLLKLLRPNVWLPAITLASGIVTVGMGMTESAGGLVAARLVLGMTECGLFPGVAYVITLWYRKREAQFRQALFFCAASMAGAFAGVLAVGISKMDGVGGLEGWRWILIIEGLITVTVATAGFWLVLDIPARTTFLDEEEKDLLLHRLTVDEFGEEDTELTQEEREHIQSLAPSMKQILRKVFTDYRLFLHIFIFWGISCPLYSISLCLPTIIVEMGFTKSQANFLTVPIYITACLLSILVAFYSDRMGVRTPFLAAAYGIMIIGFVIAAAVPKAAYAGVFIAACGVYPAFPGMITWASNNLASSKKRAVAMALHIGCGSLGGAMGANFYRQKDAPRYLQGHLLNLGFVMVGAVAGVVVYVGYTRENRKREAECGRRKEELVRELEKVGKEEVAGMRKRFLLRKEEDLVVNGDRSPLQKSEALPSHFLPSIKRKRVEELVMDSDHTVSPTSPRKRNKRRRSGRGGQNNQSSNRTSTSPTFSRQSSGTQSESAPDVSNDSTISEQALTPIAPKQHRRFFLATLLLHTLNPIRGERRTRPKLPNDLHDISHDILQDRFLDAVAYICDKEKGGDTVAAAALQDHPEGPILVLASNSLITVNTLAVLEDVFRLMKSFKFGTAKQNEKKKLEDDIVRKLAELGRSRLKDYQSLARPLFRSSKLKTLDFKSNEFLVKLQSLINNKDYFRVVRDSYDAARSDDMQHLMRECEGTNGNSAASDIRHNIYRLGHYVTVAKTLILTASIKQSQHLISELRIKTIPSPAKMSSPLRVGDVTLSGILSKVCRAPDIEKYTALAHARDRNFDLHMEESMRSKHAFKTRVHAELLLIDYFRQNDLEFHPPNHRYIGCSKDACYLCDRYVAALKGPKFELRGCHQKIYVPWRPPDLLAHCDEKWVTERRDVLNEMMDKMRDEILEILDSGERGRRVSHPDSTTGVSMVPPSTLMSQLGLASVLTGKFNRSNDSLEVVDEEEFYRSESDVSSSDNEGGVQLLES</sequence>
<evidence type="ECO:0000256" key="3">
    <source>
        <dbReference type="ARBA" id="ARBA00022692"/>
    </source>
</evidence>
<dbReference type="AlphaFoldDB" id="U4L0S9"/>
<feature type="transmembrane region" description="Helical" evidence="7">
    <location>
        <begin position="300"/>
        <end position="325"/>
    </location>
</feature>
<reference evidence="9 10" key="1">
    <citation type="journal article" date="2013" name="PLoS Genet.">
        <title>The genome and development-dependent transcriptomes of Pyronema confluens: a window into fungal evolution.</title>
        <authorList>
            <person name="Traeger S."/>
            <person name="Altegoer F."/>
            <person name="Freitag M."/>
            <person name="Gabaldon T."/>
            <person name="Kempken F."/>
            <person name="Kumar A."/>
            <person name="Marcet-Houben M."/>
            <person name="Poggeler S."/>
            <person name="Stajich J.E."/>
            <person name="Nowrousian M."/>
        </authorList>
    </citation>
    <scope>NUCLEOTIDE SEQUENCE [LARGE SCALE GENOMIC DNA]</scope>
    <source>
        <strain evidence="10">CBS 100304</strain>
        <tissue evidence="9">Vegetative mycelium</tissue>
    </source>
</reference>
<protein>
    <submittedName>
        <fullName evidence="9">Similar to Uncharacterized transporter C11D3.18C acc. no. Q10097</fullName>
    </submittedName>
</protein>
<feature type="compositionally biased region" description="Basic residues" evidence="6">
    <location>
        <begin position="564"/>
        <end position="574"/>
    </location>
</feature>
<feature type="compositionally biased region" description="Polar residues" evidence="6">
    <location>
        <begin position="590"/>
        <end position="611"/>
    </location>
</feature>
<dbReference type="Gene3D" id="1.20.1250.20">
    <property type="entry name" value="MFS general substrate transporter like domains"/>
    <property type="match status" value="2"/>
</dbReference>
<feature type="transmembrane region" description="Helical" evidence="7">
    <location>
        <begin position="454"/>
        <end position="475"/>
    </location>
</feature>
<feature type="transmembrane region" description="Helical" evidence="7">
    <location>
        <begin position="216"/>
        <end position="239"/>
    </location>
</feature>
<evidence type="ECO:0000313" key="10">
    <source>
        <dbReference type="Proteomes" id="UP000018144"/>
    </source>
</evidence>
<dbReference type="Pfam" id="PF14441">
    <property type="entry name" value="OTT_1508_deam"/>
    <property type="match status" value="1"/>
</dbReference>
<dbReference type="Proteomes" id="UP000018144">
    <property type="component" value="Unassembled WGS sequence"/>
</dbReference>
<keyword evidence="4 7" id="KW-1133">Transmembrane helix</keyword>
<keyword evidence="3 7" id="KW-0812">Transmembrane</keyword>
<dbReference type="eggNOG" id="KOG2533">
    <property type="taxonomic scope" value="Eukaryota"/>
</dbReference>
<gene>
    <name evidence="9" type="ORF">PCON_07974</name>
</gene>
<dbReference type="InterPro" id="IPR020846">
    <property type="entry name" value="MFS_dom"/>
</dbReference>
<organism evidence="9 10">
    <name type="scientific">Pyronema omphalodes (strain CBS 100304)</name>
    <name type="common">Pyronema confluens</name>
    <dbReference type="NCBI Taxonomy" id="1076935"/>
    <lineage>
        <taxon>Eukaryota</taxon>
        <taxon>Fungi</taxon>
        <taxon>Dikarya</taxon>
        <taxon>Ascomycota</taxon>
        <taxon>Pezizomycotina</taxon>
        <taxon>Pezizomycetes</taxon>
        <taxon>Pezizales</taxon>
        <taxon>Pyronemataceae</taxon>
        <taxon>Pyronema</taxon>
    </lineage>
</organism>
<proteinExistence type="predicted"/>
<evidence type="ECO:0000256" key="2">
    <source>
        <dbReference type="ARBA" id="ARBA00022448"/>
    </source>
</evidence>
<keyword evidence="10" id="KW-1185">Reference proteome</keyword>
<feature type="transmembrane region" description="Helical" evidence="7">
    <location>
        <begin position="95"/>
        <end position="116"/>
    </location>
</feature>
<feature type="transmembrane region" description="Helical" evidence="7">
    <location>
        <begin position="185"/>
        <end position="204"/>
    </location>
</feature>
<dbReference type="EMBL" id="HF935410">
    <property type="protein sequence ID" value="CCX08381.1"/>
    <property type="molecule type" value="Genomic_DNA"/>
</dbReference>
<feature type="region of interest" description="Disordered" evidence="6">
    <location>
        <begin position="551"/>
        <end position="611"/>
    </location>
</feature>
<name>U4L0S9_PYROM</name>
<dbReference type="PANTHER" id="PTHR43791:SF18">
    <property type="entry name" value="NICOTINIC ACID TRANSPORTER TNA1, PUTATIVE (AFU_ORTHOLOGUE AFUA_3G03820)-RELATED"/>
    <property type="match status" value="1"/>
</dbReference>
<dbReference type="PROSITE" id="PS50850">
    <property type="entry name" value="MFS"/>
    <property type="match status" value="1"/>
</dbReference>
<dbReference type="OrthoDB" id="2962993at2759"/>
<keyword evidence="2" id="KW-0813">Transport</keyword>
<evidence type="ECO:0000256" key="6">
    <source>
        <dbReference type="SAM" id="MobiDB-lite"/>
    </source>
</evidence>
<feature type="region of interest" description="Disordered" evidence="6">
    <location>
        <begin position="1076"/>
        <end position="1100"/>
    </location>
</feature>
<dbReference type="PANTHER" id="PTHR43791">
    <property type="entry name" value="PERMEASE-RELATED"/>
    <property type="match status" value="1"/>
</dbReference>
<feature type="transmembrane region" description="Helical" evidence="7">
    <location>
        <begin position="364"/>
        <end position="384"/>
    </location>
</feature>
<evidence type="ECO:0000259" key="8">
    <source>
        <dbReference type="PROSITE" id="PS50850"/>
    </source>
</evidence>
<evidence type="ECO:0000256" key="1">
    <source>
        <dbReference type="ARBA" id="ARBA00004141"/>
    </source>
</evidence>
<feature type="domain" description="Major facilitator superfamily (MFS) profile" evidence="8">
    <location>
        <begin position="57"/>
        <end position="482"/>
    </location>
</feature>
<feature type="transmembrane region" description="Helical" evidence="7">
    <location>
        <begin position="390"/>
        <end position="409"/>
    </location>
</feature>
<dbReference type="SUPFAM" id="SSF103473">
    <property type="entry name" value="MFS general substrate transporter"/>
    <property type="match status" value="1"/>
</dbReference>
<feature type="compositionally biased region" description="Low complexity" evidence="6">
    <location>
        <begin position="578"/>
        <end position="589"/>
    </location>
</feature>
<evidence type="ECO:0000256" key="5">
    <source>
        <dbReference type="ARBA" id="ARBA00023136"/>
    </source>
</evidence>
<dbReference type="GO" id="GO:0022857">
    <property type="term" value="F:transmembrane transporter activity"/>
    <property type="evidence" value="ECO:0007669"/>
    <property type="project" value="InterPro"/>
</dbReference>
<evidence type="ECO:0000256" key="4">
    <source>
        <dbReference type="ARBA" id="ARBA00022989"/>
    </source>
</evidence>
<dbReference type="FunFam" id="1.20.1250.20:FF:000068">
    <property type="entry name" value="MFS general substrate transporter"/>
    <property type="match status" value="1"/>
</dbReference>
<evidence type="ECO:0000256" key="7">
    <source>
        <dbReference type="SAM" id="Phobius"/>
    </source>
</evidence>
<dbReference type="FunFam" id="1.20.1250.20:FF:000034">
    <property type="entry name" value="MFS general substrate transporter"/>
    <property type="match status" value="1"/>
</dbReference>
<dbReference type="Pfam" id="PF07690">
    <property type="entry name" value="MFS_1"/>
    <property type="match status" value="1"/>
</dbReference>
<dbReference type="GO" id="GO:0016020">
    <property type="term" value="C:membrane"/>
    <property type="evidence" value="ECO:0007669"/>
    <property type="project" value="UniProtKB-SubCell"/>
</dbReference>
<keyword evidence="5 7" id="KW-0472">Membrane</keyword>
<accession>U4L0S9</accession>
<dbReference type="InterPro" id="IPR036259">
    <property type="entry name" value="MFS_trans_sf"/>
</dbReference>